<sequence length="66" mass="7333">MTARSAGDTAWPAGDTEWPAGDTVWPAGDTVWPAGDERTRTSQVQRVRESRPYETGDRDENAKVNR</sequence>
<feature type="compositionally biased region" description="Basic and acidic residues" evidence="1">
    <location>
        <begin position="35"/>
        <end position="66"/>
    </location>
</feature>
<evidence type="ECO:0000313" key="2">
    <source>
        <dbReference type="EMBL" id="VEW13746.1"/>
    </source>
</evidence>
<accession>A0A449D8A9</accession>
<name>A0A449D8A9_9MICO</name>
<organism evidence="2 3">
    <name type="scientific">Brevibacterium casei</name>
    <dbReference type="NCBI Taxonomy" id="33889"/>
    <lineage>
        <taxon>Bacteria</taxon>
        <taxon>Bacillati</taxon>
        <taxon>Actinomycetota</taxon>
        <taxon>Actinomycetes</taxon>
        <taxon>Micrococcales</taxon>
        <taxon>Brevibacteriaceae</taxon>
        <taxon>Brevibacterium</taxon>
    </lineage>
</organism>
<evidence type="ECO:0000256" key="1">
    <source>
        <dbReference type="SAM" id="MobiDB-lite"/>
    </source>
</evidence>
<gene>
    <name evidence="2" type="ORF">NCTC12391_01954</name>
</gene>
<reference evidence="2 3" key="1">
    <citation type="submission" date="2019-02" db="EMBL/GenBank/DDBJ databases">
        <authorList>
            <consortium name="Pathogen Informatics"/>
        </authorList>
    </citation>
    <scope>NUCLEOTIDE SEQUENCE [LARGE SCALE GENOMIC DNA]</scope>
    <source>
        <strain evidence="2 3">3012STDY7078520</strain>
    </source>
</reference>
<dbReference type="Proteomes" id="UP000386281">
    <property type="component" value="Unassembled WGS sequence"/>
</dbReference>
<dbReference type="EMBL" id="CAACXN010000015">
    <property type="protein sequence ID" value="VEW13746.1"/>
    <property type="molecule type" value="Genomic_DNA"/>
</dbReference>
<feature type="region of interest" description="Disordered" evidence="1">
    <location>
        <begin position="1"/>
        <end position="66"/>
    </location>
</feature>
<protein>
    <submittedName>
        <fullName evidence="2">Uncharacterized protein</fullName>
    </submittedName>
</protein>
<evidence type="ECO:0000313" key="3">
    <source>
        <dbReference type="Proteomes" id="UP000386281"/>
    </source>
</evidence>
<dbReference type="AlphaFoldDB" id="A0A449D8A9"/>
<proteinExistence type="predicted"/>